<dbReference type="Gene3D" id="3.30.565.10">
    <property type="entry name" value="Histidine kinase-like ATPase, C-terminal domain"/>
    <property type="match status" value="1"/>
</dbReference>
<protein>
    <submittedName>
        <fullName evidence="1">Two-component system, sensor protein</fullName>
    </submittedName>
</protein>
<evidence type="ECO:0000313" key="1">
    <source>
        <dbReference type="EMBL" id="AJR18681.1"/>
    </source>
</evidence>
<dbReference type="AlphaFoldDB" id="A0A0C5XHP5"/>
<dbReference type="STRING" id="2045.KR76_21905"/>
<gene>
    <name evidence="1" type="ORF">KR76_21905</name>
</gene>
<accession>A0A0C5XHP5</accession>
<dbReference type="Proteomes" id="UP000030300">
    <property type="component" value="Chromosome"/>
</dbReference>
<organism evidence="1 2">
    <name type="scientific">Nocardioides simplex</name>
    <name type="common">Arthrobacter simplex</name>
    <dbReference type="NCBI Taxonomy" id="2045"/>
    <lineage>
        <taxon>Bacteria</taxon>
        <taxon>Bacillati</taxon>
        <taxon>Actinomycetota</taxon>
        <taxon>Actinomycetes</taxon>
        <taxon>Propionibacteriales</taxon>
        <taxon>Nocardioidaceae</taxon>
        <taxon>Pimelobacter</taxon>
    </lineage>
</organism>
<keyword evidence="2" id="KW-1185">Reference proteome</keyword>
<dbReference type="GeneID" id="96611440"/>
<proteinExistence type="predicted"/>
<dbReference type="RefSeq" id="WP_052138968.1">
    <property type="nucleotide sequence ID" value="NZ_BJMC01000011.1"/>
</dbReference>
<evidence type="ECO:0000313" key="2">
    <source>
        <dbReference type="Proteomes" id="UP000030300"/>
    </source>
</evidence>
<sequence>MANSRPSTHAAALRLVALFIAGMRVATLVQMAPSLATALTAEDRHPATVVTWLVALVALTVPSVVVLLRRRPLGPAAAVADVAIAVLLLVAGLWTVPVDLRQGTWLGFQAGYAICVACSLLTGVTSRRLYVPLLATLATATAVYQAPTVHRWSDVPDLLGNVLTILVLGPLAWTCTRMIIRIGAEADEARQLAADAARTEEERRARTAIHNGTAVLRLLVETGGDADQPAGLRQQAEIELSRMRAYLTGDALPAAGTTSLAAVVTAARAEFDDLPITVVAHLADEAELNRAVADDLAAALRSLLLNVRLHAGAREVVLHAEEHEDGDGWEVSLHDDGVGFAVDEMSYGVGIRDVVIGQLARSGVATVVDSVPGLGTTVTLTCTPARSPARTEEPV</sequence>
<dbReference type="InterPro" id="IPR036890">
    <property type="entry name" value="HATPase_C_sf"/>
</dbReference>
<dbReference type="OrthoDB" id="3473644at2"/>
<name>A0A0C5XHP5_NOCSI</name>
<reference evidence="1 2" key="1">
    <citation type="journal article" date="2015" name="Genome Announc.">
        <title>Complete Genome Sequence of Steroid-Transforming Nocardioides simplex VKM Ac-2033D.</title>
        <authorList>
            <person name="Shtratnikova V.Y."/>
            <person name="Schelkunov M.I."/>
            <person name="Pekov Y.A."/>
            <person name="Fokina V.V."/>
            <person name="Logacheva M.D."/>
            <person name="Sokolov S.L."/>
            <person name="Bragin E.Y."/>
            <person name="Ashapkin V.V."/>
            <person name="Donova M.V."/>
        </authorList>
    </citation>
    <scope>NUCLEOTIDE SEQUENCE [LARGE SCALE GENOMIC DNA]</scope>
    <source>
        <strain evidence="1 2">VKM Ac-2033D</strain>
    </source>
</reference>
<dbReference type="HOGENOM" id="CLU_697973_0_0_11"/>
<dbReference type="KEGG" id="psim:KR76_21905"/>
<dbReference type="EMBL" id="CP009896">
    <property type="protein sequence ID" value="AJR18681.1"/>
    <property type="molecule type" value="Genomic_DNA"/>
</dbReference>
<dbReference type="SUPFAM" id="SSF55874">
    <property type="entry name" value="ATPase domain of HSP90 chaperone/DNA topoisomerase II/histidine kinase"/>
    <property type="match status" value="1"/>
</dbReference>